<evidence type="ECO:0000256" key="1">
    <source>
        <dbReference type="SAM" id="MobiDB-lite"/>
    </source>
</evidence>
<feature type="region of interest" description="Disordered" evidence="1">
    <location>
        <begin position="1"/>
        <end position="42"/>
    </location>
</feature>
<feature type="compositionally biased region" description="Basic and acidic residues" evidence="1">
    <location>
        <begin position="19"/>
        <end position="41"/>
    </location>
</feature>
<comment type="caution">
    <text evidence="2">The sequence shown here is derived from an EMBL/GenBank/DDBJ whole genome shotgun (WGS) entry which is preliminary data.</text>
</comment>
<protein>
    <submittedName>
        <fullName evidence="2">Uncharacterized protein</fullName>
    </submittedName>
</protein>
<organism evidence="2 3">
    <name type="scientific">Protea cynaroides</name>
    <dbReference type="NCBI Taxonomy" id="273540"/>
    <lineage>
        <taxon>Eukaryota</taxon>
        <taxon>Viridiplantae</taxon>
        <taxon>Streptophyta</taxon>
        <taxon>Embryophyta</taxon>
        <taxon>Tracheophyta</taxon>
        <taxon>Spermatophyta</taxon>
        <taxon>Magnoliopsida</taxon>
        <taxon>Proteales</taxon>
        <taxon>Proteaceae</taxon>
        <taxon>Protea</taxon>
    </lineage>
</organism>
<accession>A0A9Q0L1T2</accession>
<keyword evidence="3" id="KW-1185">Reference proteome</keyword>
<dbReference type="AlphaFoldDB" id="A0A9Q0L1T2"/>
<evidence type="ECO:0000313" key="2">
    <source>
        <dbReference type="EMBL" id="KAJ4980764.1"/>
    </source>
</evidence>
<dbReference type="EMBL" id="JAMYWD010000001">
    <property type="protein sequence ID" value="KAJ4980764.1"/>
    <property type="molecule type" value="Genomic_DNA"/>
</dbReference>
<name>A0A9Q0L1T2_9MAGN</name>
<dbReference type="Proteomes" id="UP001141806">
    <property type="component" value="Unassembled WGS sequence"/>
</dbReference>
<reference evidence="2" key="1">
    <citation type="journal article" date="2023" name="Plant J.">
        <title>The genome of the king protea, Protea cynaroides.</title>
        <authorList>
            <person name="Chang J."/>
            <person name="Duong T.A."/>
            <person name="Schoeman C."/>
            <person name="Ma X."/>
            <person name="Roodt D."/>
            <person name="Barker N."/>
            <person name="Li Z."/>
            <person name="Van de Peer Y."/>
            <person name="Mizrachi E."/>
        </authorList>
    </citation>
    <scope>NUCLEOTIDE SEQUENCE</scope>
    <source>
        <tissue evidence="2">Young leaves</tissue>
    </source>
</reference>
<gene>
    <name evidence="2" type="ORF">NE237_031601</name>
</gene>
<proteinExistence type="predicted"/>
<evidence type="ECO:0000313" key="3">
    <source>
        <dbReference type="Proteomes" id="UP001141806"/>
    </source>
</evidence>
<sequence>MEGKKKNEIRIGVGTGGDEGERERERERESLEELRLERGTEGDPPWNLTKLSWLSTFLWLLRSLLNGILGQQLAVSEENTLPHISCSQPSSPYICLNEDICLNEELTSTTYTMDLAL</sequence>